<dbReference type="PANTHER" id="PTHR31157">
    <property type="entry name" value="SCP DOMAIN-CONTAINING PROTEIN"/>
    <property type="match status" value="1"/>
</dbReference>
<evidence type="ECO:0000313" key="3">
    <source>
        <dbReference type="Proteomes" id="UP000187429"/>
    </source>
</evidence>
<organism evidence="2 3">
    <name type="scientific">Smittium culicis</name>
    <dbReference type="NCBI Taxonomy" id="133412"/>
    <lineage>
        <taxon>Eukaryota</taxon>
        <taxon>Fungi</taxon>
        <taxon>Fungi incertae sedis</taxon>
        <taxon>Zoopagomycota</taxon>
        <taxon>Kickxellomycotina</taxon>
        <taxon>Harpellomycetes</taxon>
        <taxon>Harpellales</taxon>
        <taxon>Legeriomycetaceae</taxon>
        <taxon>Smittium</taxon>
    </lineage>
</organism>
<dbReference type="Pfam" id="PF00188">
    <property type="entry name" value="CAP"/>
    <property type="match status" value="1"/>
</dbReference>
<reference evidence="3" key="1">
    <citation type="submission" date="2017-01" db="EMBL/GenBank/DDBJ databases">
        <authorList>
            <person name="Wang Y."/>
            <person name="White M."/>
            <person name="Kvist S."/>
            <person name="Moncalvo J.-M."/>
        </authorList>
    </citation>
    <scope>NUCLEOTIDE SEQUENCE [LARGE SCALE GENOMIC DNA]</scope>
    <source>
        <strain evidence="3">ID-206-W2</strain>
    </source>
</reference>
<dbReference type="Proteomes" id="UP000187429">
    <property type="component" value="Unassembled WGS sequence"/>
</dbReference>
<dbReference type="PANTHER" id="PTHR31157:SF1">
    <property type="entry name" value="SCP DOMAIN-CONTAINING PROTEIN"/>
    <property type="match status" value="1"/>
</dbReference>
<dbReference type="EMBL" id="LSSM01001739">
    <property type="protein sequence ID" value="OMJ24863.1"/>
    <property type="molecule type" value="Genomic_DNA"/>
</dbReference>
<feature type="domain" description="SCP" evidence="1">
    <location>
        <begin position="3"/>
        <end position="65"/>
    </location>
</feature>
<evidence type="ECO:0000313" key="2">
    <source>
        <dbReference type="EMBL" id="OMJ24863.1"/>
    </source>
</evidence>
<sequence>MTHSNSNPNNSAIDSRIFSAGLYCNRCSENVAYNYSTVDQVMHAWINSPSHYSNIVGNYKYFGYAKFDKKTYNAFSSADTHELPANVAPIALTLDVGVSEPRRIKSYNDVIY</sequence>
<dbReference type="SUPFAM" id="SSF55797">
    <property type="entry name" value="PR-1-like"/>
    <property type="match status" value="1"/>
</dbReference>
<dbReference type="InterPro" id="IPR035940">
    <property type="entry name" value="CAP_sf"/>
</dbReference>
<proteinExistence type="predicted"/>
<gene>
    <name evidence="2" type="ORF">AYI69_g4482</name>
</gene>
<dbReference type="OrthoDB" id="568194at2759"/>
<keyword evidence="3" id="KW-1185">Reference proteome</keyword>
<accession>A0A1R1YD96</accession>
<comment type="caution">
    <text evidence="2">The sequence shown here is derived from an EMBL/GenBank/DDBJ whole genome shotgun (WGS) entry which is preliminary data.</text>
</comment>
<dbReference type="Gene3D" id="3.40.33.10">
    <property type="entry name" value="CAP"/>
    <property type="match status" value="1"/>
</dbReference>
<dbReference type="InterPro" id="IPR014044">
    <property type="entry name" value="CAP_dom"/>
</dbReference>
<evidence type="ECO:0000259" key="1">
    <source>
        <dbReference type="Pfam" id="PF00188"/>
    </source>
</evidence>
<dbReference type="AlphaFoldDB" id="A0A1R1YD96"/>
<name>A0A1R1YD96_9FUNG</name>
<protein>
    <recommendedName>
        <fullName evidence="1">SCP domain-containing protein</fullName>
    </recommendedName>
</protein>